<accession>A0A8J7RM31</accession>
<evidence type="ECO:0000259" key="3">
    <source>
        <dbReference type="Pfam" id="PF22092"/>
    </source>
</evidence>
<keyword evidence="1" id="KW-0472">Membrane</keyword>
<dbReference type="Pfam" id="PF22265">
    <property type="entry name" value="T26-6p_Ig-like_dom_2"/>
    <property type="match status" value="1"/>
</dbReference>
<dbReference type="Proteomes" id="UP000740329">
    <property type="component" value="Unassembled WGS sequence"/>
</dbReference>
<evidence type="ECO:0000259" key="2">
    <source>
        <dbReference type="Pfam" id="PF20984"/>
    </source>
</evidence>
<dbReference type="InterPro" id="IPR054315">
    <property type="entry name" value="T26-6p_Ig-like_dom_1"/>
</dbReference>
<comment type="caution">
    <text evidence="5">The sequence shown here is derived from an EMBL/GenBank/DDBJ whole genome shotgun (WGS) entry which is preliminary data.</text>
</comment>
<dbReference type="Pfam" id="PF20984">
    <property type="entry name" value="PT26-6P_helical"/>
    <property type="match status" value="1"/>
</dbReference>
<feature type="domain" description="T26-6p C-terminal" evidence="2">
    <location>
        <begin position="453"/>
        <end position="588"/>
    </location>
</feature>
<dbReference type="EMBL" id="JAGGMV010000002">
    <property type="protein sequence ID" value="MBP2201351.1"/>
    <property type="molecule type" value="Genomic_DNA"/>
</dbReference>
<gene>
    <name evidence="5" type="ORF">J3E07_000763</name>
</gene>
<keyword evidence="1" id="KW-1133">Transmembrane helix</keyword>
<dbReference type="Gene3D" id="2.60.40.2050">
    <property type="match status" value="1"/>
</dbReference>
<organism evidence="5 6">
    <name type="scientific">Methanococcus voltae</name>
    <dbReference type="NCBI Taxonomy" id="2188"/>
    <lineage>
        <taxon>Archaea</taxon>
        <taxon>Methanobacteriati</taxon>
        <taxon>Methanobacteriota</taxon>
        <taxon>Methanomada group</taxon>
        <taxon>Methanococci</taxon>
        <taxon>Methanococcales</taxon>
        <taxon>Methanococcaceae</taxon>
        <taxon>Methanococcus</taxon>
    </lineage>
</organism>
<proteinExistence type="predicted"/>
<feature type="domain" description="T26-6p second immunoglobulin-like" evidence="4">
    <location>
        <begin position="307"/>
        <end position="440"/>
    </location>
</feature>
<feature type="transmembrane region" description="Helical" evidence="1">
    <location>
        <begin position="632"/>
        <end position="649"/>
    </location>
</feature>
<name>A0A8J7RM31_METVO</name>
<dbReference type="InterPro" id="IPR048730">
    <property type="entry name" value="T26-6p_C"/>
</dbReference>
<evidence type="ECO:0000259" key="4">
    <source>
        <dbReference type="Pfam" id="PF22265"/>
    </source>
</evidence>
<dbReference type="Gene3D" id="1.20.120.870">
    <property type="entry name" value="pT26-6p, five-helical bundle domain"/>
    <property type="match status" value="1"/>
</dbReference>
<dbReference type="RefSeq" id="WP_209590849.1">
    <property type="nucleotide sequence ID" value="NZ_JAGGMV010000002.1"/>
</dbReference>
<feature type="domain" description="T26-6p immunoglobulin-like" evidence="3">
    <location>
        <begin position="108"/>
        <end position="242"/>
    </location>
</feature>
<dbReference type="InterPro" id="IPR043114">
    <property type="entry name" value="T26-6p_C_sf"/>
</dbReference>
<sequence length="664" mass="75174">MRRLIILLSLFLLISPIMAYTPHDSVEDMQGSNIFTDLVDGFVSWLFGSSDEEVIPIVENSTINNTLVEKREFKEYDYATQSKELIDLLKEKTESELVSYSIHTSGNNDITTKLYAPDKIYGYSAFPTKLSISKSTGDTVHVERVKIWVASKANPNIKYYLFDKQYEQTYNETEHSYDSEYTISGTDSVDTIMKAPDNWSSIVKSYTSSSNVDYSQIENILHSDVEPFEVYYQIDAHIERYITHIETDENGEEHEVKERDDSDVQHLGNTVGLDSRIKNGDYMIGSFNEGSLPIDYIEEYGDKLIPYESVCQGSTSNILSLLWSSPVNAVNRSPDMKYVYIDNCGELFTRAGVPCRIYDDVAVVTLQENTNHNIEVSSKKALQKGYFTSIDPMSIYTSYTTDNEDDLLSFNTYAIVYGEIERKDSVNLPVWTINKPEIFVYGSERTVSGQILDEIKDLQNLTEWNYATKVNVLKKLNATKEGLNTKIITAKAYKGKAKIAGSSQGASCADKAIAQYQKAIDKIDTYYLEFEKLLTSNDKSNREREISALLETVRVYEIAGDEYTRASKLYTYGKDDQAESVAEGAEDLVKEPTVPFFGDGGVIDSVNTGIANIVQNIPFGEQLNNLIQNIPFGYVGILSLGLIIILYQNRSSLTSKYRRYKRRY</sequence>
<evidence type="ECO:0000313" key="5">
    <source>
        <dbReference type="EMBL" id="MBP2201351.1"/>
    </source>
</evidence>
<keyword evidence="1" id="KW-0812">Transmembrane</keyword>
<evidence type="ECO:0000256" key="1">
    <source>
        <dbReference type="SAM" id="Phobius"/>
    </source>
</evidence>
<dbReference type="AlphaFoldDB" id="A0A8J7RM31"/>
<evidence type="ECO:0000313" key="6">
    <source>
        <dbReference type="Proteomes" id="UP000740329"/>
    </source>
</evidence>
<reference evidence="5" key="1">
    <citation type="submission" date="2021-03" db="EMBL/GenBank/DDBJ databases">
        <title>Genomic Encyclopedia of Type Strains, Phase IV (KMG-V): Genome sequencing to study the core and pangenomes of soil and plant-associated prokaryotes.</title>
        <authorList>
            <person name="Whitman W."/>
        </authorList>
    </citation>
    <scope>NUCLEOTIDE SEQUENCE</scope>
    <source>
        <strain evidence="5">C4</strain>
    </source>
</reference>
<dbReference type="Pfam" id="PF22092">
    <property type="entry name" value="T26-6p_Ig-like_dom"/>
    <property type="match status" value="1"/>
</dbReference>
<protein>
    <submittedName>
        <fullName evidence="5">Uncharacterized protein</fullName>
    </submittedName>
</protein>
<dbReference type="InterPro" id="IPR054316">
    <property type="entry name" value="T26-6p_Ig-like_dom_2"/>
</dbReference>